<comment type="caution">
    <text evidence="1">The sequence shown here is derived from an EMBL/GenBank/DDBJ whole genome shotgun (WGS) entry which is preliminary data.</text>
</comment>
<dbReference type="InterPro" id="IPR045390">
    <property type="entry name" value="ABC-3C_MC3"/>
</dbReference>
<sequence>MDMESETSVLFNPAFCTLLLNKASANYEKKSGEALPVTFAFLILPSALHKPTREALPASTASSMWTWLTDHPILLMDFAERVRTFRPIAAAAITYGLRHAVLAGTPGAISAEKLRPQPRTLFPTQDWAACVKAAEFLGRWYGGTGADEATTLAHWGVRP</sequence>
<dbReference type="Pfam" id="PF20131">
    <property type="entry name" value="MC3"/>
    <property type="match status" value="1"/>
</dbReference>
<accession>A0A5B0EDN5</accession>
<evidence type="ECO:0000313" key="1">
    <source>
        <dbReference type="EMBL" id="KAA0977174.1"/>
    </source>
</evidence>
<proteinExistence type="predicted"/>
<dbReference type="Proteomes" id="UP000323856">
    <property type="component" value="Unassembled WGS sequence"/>
</dbReference>
<organism evidence="1 2">
    <name type="scientific">Paeniglutamicibacter gangotriensis</name>
    <dbReference type="NCBI Taxonomy" id="254787"/>
    <lineage>
        <taxon>Bacteria</taxon>
        <taxon>Bacillati</taxon>
        <taxon>Actinomycetota</taxon>
        <taxon>Actinomycetes</taxon>
        <taxon>Micrococcales</taxon>
        <taxon>Micrococcaceae</taxon>
        <taxon>Paeniglutamicibacter</taxon>
    </lineage>
</organism>
<evidence type="ECO:0000313" key="2">
    <source>
        <dbReference type="Proteomes" id="UP000323856"/>
    </source>
</evidence>
<dbReference type="EMBL" id="VOBL01000008">
    <property type="protein sequence ID" value="KAA0977174.1"/>
    <property type="molecule type" value="Genomic_DNA"/>
</dbReference>
<protein>
    <submittedName>
        <fullName evidence="1">Uncharacterized protein</fullName>
    </submittedName>
</protein>
<gene>
    <name evidence="1" type="ORF">FQ154_09770</name>
</gene>
<dbReference type="AlphaFoldDB" id="A0A5B0EDN5"/>
<reference evidence="1 2" key="1">
    <citation type="submission" date="2019-07" db="EMBL/GenBank/DDBJ databases">
        <title>Analysis of the biochemical properties, biological activity and biotechnological potential of siderophores and biosurfactants produced by Antarctic psychrotolerant bacteria.</title>
        <authorList>
            <person name="Styczynski M."/>
            <person name="Krucon T."/>
            <person name="Decewicz P."/>
            <person name="Dziewit L."/>
        </authorList>
    </citation>
    <scope>NUCLEOTIDE SEQUENCE [LARGE SCALE GENOMIC DNA]</scope>
    <source>
        <strain evidence="1 2">ANT_H27</strain>
    </source>
</reference>
<name>A0A5B0EDN5_9MICC</name>